<dbReference type="Gramene" id="PRQ37721">
    <property type="protein sequence ID" value="PRQ37721"/>
    <property type="gene ID" value="RchiOBHm_Chr4g0405741"/>
</dbReference>
<keyword evidence="2" id="KW-1185">Reference proteome</keyword>
<evidence type="ECO:0000313" key="1">
    <source>
        <dbReference type="EMBL" id="PRQ37721.1"/>
    </source>
</evidence>
<dbReference type="AlphaFoldDB" id="A0A2P6QU52"/>
<dbReference type="Proteomes" id="UP000238479">
    <property type="component" value="Chromosome 4"/>
</dbReference>
<sequence length="81" mass="9219">MVRYTNSQTETQDSSLTQIYDQGSTYFGDHHQNQDLKEITWFQAFSAKSGFEVEDSASMARTQLINNSSASSLAIPLMWIY</sequence>
<proteinExistence type="predicted"/>
<comment type="caution">
    <text evidence="1">The sequence shown here is derived from an EMBL/GenBank/DDBJ whole genome shotgun (WGS) entry which is preliminary data.</text>
</comment>
<evidence type="ECO:0000313" key="2">
    <source>
        <dbReference type="Proteomes" id="UP000238479"/>
    </source>
</evidence>
<name>A0A2P6QU52_ROSCH</name>
<gene>
    <name evidence="1" type="ORF">RchiOBHm_Chr4g0405741</name>
</gene>
<accession>A0A2P6QU52</accession>
<organism evidence="1 2">
    <name type="scientific">Rosa chinensis</name>
    <name type="common">China rose</name>
    <dbReference type="NCBI Taxonomy" id="74649"/>
    <lineage>
        <taxon>Eukaryota</taxon>
        <taxon>Viridiplantae</taxon>
        <taxon>Streptophyta</taxon>
        <taxon>Embryophyta</taxon>
        <taxon>Tracheophyta</taxon>
        <taxon>Spermatophyta</taxon>
        <taxon>Magnoliopsida</taxon>
        <taxon>eudicotyledons</taxon>
        <taxon>Gunneridae</taxon>
        <taxon>Pentapetalae</taxon>
        <taxon>rosids</taxon>
        <taxon>fabids</taxon>
        <taxon>Rosales</taxon>
        <taxon>Rosaceae</taxon>
        <taxon>Rosoideae</taxon>
        <taxon>Rosoideae incertae sedis</taxon>
        <taxon>Rosa</taxon>
    </lineage>
</organism>
<protein>
    <submittedName>
        <fullName evidence="1">Uncharacterized protein</fullName>
    </submittedName>
</protein>
<dbReference type="STRING" id="74649.A0A2P6QU52"/>
<dbReference type="EMBL" id="PDCK01000042">
    <property type="protein sequence ID" value="PRQ37721.1"/>
    <property type="molecule type" value="Genomic_DNA"/>
</dbReference>
<reference evidence="1 2" key="1">
    <citation type="journal article" date="2018" name="Nat. Genet.">
        <title>The Rosa genome provides new insights in the design of modern roses.</title>
        <authorList>
            <person name="Bendahmane M."/>
        </authorList>
    </citation>
    <scope>NUCLEOTIDE SEQUENCE [LARGE SCALE GENOMIC DNA]</scope>
    <source>
        <strain evidence="2">cv. Old Blush</strain>
    </source>
</reference>